<dbReference type="FunFam" id="2.30.30.40:FF:000100">
    <property type="entry name" value="SH3 domain-containing YSC84-like protein 1"/>
    <property type="match status" value="1"/>
</dbReference>
<proteinExistence type="predicted"/>
<evidence type="ECO:0000259" key="4">
    <source>
        <dbReference type="PROSITE" id="PS50002"/>
    </source>
</evidence>
<dbReference type="GO" id="GO:0006897">
    <property type="term" value="P:endocytosis"/>
    <property type="evidence" value="ECO:0007669"/>
    <property type="project" value="InterPro"/>
</dbReference>
<dbReference type="HOGENOM" id="CLU_025518_1_0_1"/>
<dbReference type="OMA" id="MLAHYYT"/>
<dbReference type="eggNOG" id="KOG3771">
    <property type="taxonomic scope" value="Eukaryota"/>
</dbReference>
<dbReference type="Gene3D" id="2.30.30.40">
    <property type="entry name" value="SH3 Domains"/>
    <property type="match status" value="1"/>
</dbReference>
<name>F9X6G5_ZYMTI</name>
<feature type="domain" description="BAR" evidence="5">
    <location>
        <begin position="6"/>
        <end position="243"/>
    </location>
</feature>
<dbReference type="OrthoDB" id="10255128at2759"/>
<feature type="compositionally biased region" description="Polar residues" evidence="3">
    <location>
        <begin position="330"/>
        <end position="341"/>
    </location>
</feature>
<dbReference type="InterPro" id="IPR001452">
    <property type="entry name" value="SH3_domain"/>
</dbReference>
<feature type="region of interest" description="Disordered" evidence="3">
    <location>
        <begin position="305"/>
        <end position="360"/>
    </location>
</feature>
<dbReference type="InParanoid" id="F9X6G5"/>
<protein>
    <recommendedName>
        <fullName evidence="8">SH3 domain-containing protein</fullName>
    </recommendedName>
</protein>
<dbReference type="GO" id="GO:0097320">
    <property type="term" value="P:plasma membrane tubulation"/>
    <property type="evidence" value="ECO:0007669"/>
    <property type="project" value="TreeGrafter"/>
</dbReference>
<evidence type="ECO:0000256" key="1">
    <source>
        <dbReference type="ARBA" id="ARBA00022443"/>
    </source>
</evidence>
<keyword evidence="7" id="KW-1185">Reference proteome</keyword>
<dbReference type="GO" id="GO:0043332">
    <property type="term" value="C:mating projection tip"/>
    <property type="evidence" value="ECO:0007669"/>
    <property type="project" value="TreeGrafter"/>
</dbReference>
<dbReference type="SUPFAM" id="SSF50044">
    <property type="entry name" value="SH3-domain"/>
    <property type="match status" value="1"/>
</dbReference>
<gene>
    <name evidence="6" type="ORF">MYCGRDRAFT_70391</name>
</gene>
<dbReference type="GO" id="GO:0051666">
    <property type="term" value="P:actin cortical patch localization"/>
    <property type="evidence" value="ECO:0007669"/>
    <property type="project" value="InterPro"/>
</dbReference>
<dbReference type="PANTHER" id="PTHR47174">
    <property type="entry name" value="BRIDGING INTEGRATOR 3"/>
    <property type="match status" value="1"/>
</dbReference>
<dbReference type="Pfam" id="PF03114">
    <property type="entry name" value="BAR"/>
    <property type="match status" value="1"/>
</dbReference>
<dbReference type="STRING" id="336722.F9X6G5"/>
<dbReference type="GeneID" id="13404402"/>
<evidence type="ECO:0000313" key="6">
    <source>
        <dbReference type="EMBL" id="EGP89203.1"/>
    </source>
</evidence>
<sequence>MNSIKRMGGKMMKRSDDQQDVGAVISEFKSTENMLDRLARDLKTWRESWEDILKYQSDAAEAFVTLYKPIPIPADVDLPQHYTPVETPQSTLQRTVGLHKAHADSKTDLQQEIAQIQSKLIRPVEEAKIALRGLQRTLKHRENMKLDYERYLSRAEHARKKEAKTVKDQTNLAKCEGDLVQAKIDYQTADEQVKQTFPPVTDAVLALMPYLLAGQVMLQTTLVGQLYTVLDAYCKREGLPSPAPSDAEIISRWDAEYTGFRKEVESGLKVLAGGKAVHMSMTLPVQDSSTVTGLGIRNKARSGVSGLPGLNKTKSEQPLAHLYGNPPPYSTTAGGASSPSIYHTPVAGLSPPASHTSRNDYFDRKVSQSSLTRTTSNQAQATTPNGTVWGVAAAAAAAAKKKPPPPIPAKRLASTGATFVTALYDFAGQSDGDLAFREGDRIRVVRRTESTDDWWEGECEGRKGQFPANYVQM</sequence>
<dbReference type="InterPro" id="IPR046982">
    <property type="entry name" value="BIN3/RVS161-like"/>
</dbReference>
<dbReference type="Pfam" id="PF14604">
    <property type="entry name" value="SH3_9"/>
    <property type="match status" value="1"/>
</dbReference>
<accession>F9X6G5</accession>
<organism evidence="6 7">
    <name type="scientific">Zymoseptoria tritici (strain CBS 115943 / IPO323)</name>
    <name type="common">Speckled leaf blotch fungus</name>
    <name type="synonym">Septoria tritici</name>
    <dbReference type="NCBI Taxonomy" id="336722"/>
    <lineage>
        <taxon>Eukaryota</taxon>
        <taxon>Fungi</taxon>
        <taxon>Dikarya</taxon>
        <taxon>Ascomycota</taxon>
        <taxon>Pezizomycotina</taxon>
        <taxon>Dothideomycetes</taxon>
        <taxon>Dothideomycetidae</taxon>
        <taxon>Mycosphaerellales</taxon>
        <taxon>Mycosphaerellaceae</taxon>
        <taxon>Zymoseptoria</taxon>
    </lineage>
</organism>
<dbReference type="InterPro" id="IPR036028">
    <property type="entry name" value="SH3-like_dom_sf"/>
</dbReference>
<dbReference type="InterPro" id="IPR027267">
    <property type="entry name" value="AH/BAR_dom_sf"/>
</dbReference>
<dbReference type="PANTHER" id="PTHR47174:SF2">
    <property type="entry name" value="SH3 DOMAIN SIGNALLING PROTEIN (AFU_ORTHOLOGUE AFUA_5G07670)"/>
    <property type="match status" value="1"/>
</dbReference>
<evidence type="ECO:0000256" key="2">
    <source>
        <dbReference type="PROSITE-ProRule" id="PRU00192"/>
    </source>
</evidence>
<reference evidence="6 7" key="1">
    <citation type="journal article" date="2011" name="PLoS Genet.">
        <title>Finished genome of the fungal wheat pathogen Mycosphaerella graminicola reveals dispensome structure, chromosome plasticity, and stealth pathogenesis.</title>
        <authorList>
            <person name="Goodwin S.B."/>
            <person name="Ben M'barek S."/>
            <person name="Dhillon B."/>
            <person name="Wittenberg A.H.J."/>
            <person name="Crane C.F."/>
            <person name="Hane J.K."/>
            <person name="Foster A.J."/>
            <person name="Van der Lee T.A.J."/>
            <person name="Grimwood J."/>
            <person name="Aerts A."/>
            <person name="Antoniw J."/>
            <person name="Bailey A."/>
            <person name="Bluhm B."/>
            <person name="Bowler J."/>
            <person name="Bristow J."/>
            <person name="van der Burgt A."/>
            <person name="Canto-Canche B."/>
            <person name="Churchill A.C.L."/>
            <person name="Conde-Ferraez L."/>
            <person name="Cools H.J."/>
            <person name="Coutinho P.M."/>
            <person name="Csukai M."/>
            <person name="Dehal P."/>
            <person name="De Wit P."/>
            <person name="Donzelli B."/>
            <person name="van de Geest H.C."/>
            <person name="van Ham R.C.H.J."/>
            <person name="Hammond-Kosack K.E."/>
            <person name="Henrissat B."/>
            <person name="Kilian A."/>
            <person name="Kobayashi A.K."/>
            <person name="Koopmann E."/>
            <person name="Kourmpetis Y."/>
            <person name="Kuzniar A."/>
            <person name="Lindquist E."/>
            <person name="Lombard V."/>
            <person name="Maliepaard C."/>
            <person name="Martins N."/>
            <person name="Mehrabi R."/>
            <person name="Nap J.P.H."/>
            <person name="Ponomarenko A."/>
            <person name="Rudd J.J."/>
            <person name="Salamov A."/>
            <person name="Schmutz J."/>
            <person name="Schouten H.J."/>
            <person name="Shapiro H."/>
            <person name="Stergiopoulos I."/>
            <person name="Torriani S.F.F."/>
            <person name="Tu H."/>
            <person name="de Vries R.P."/>
            <person name="Waalwijk C."/>
            <person name="Ware S.B."/>
            <person name="Wiebenga A."/>
            <person name="Zwiers L.-H."/>
            <person name="Oliver R.P."/>
            <person name="Grigoriev I.V."/>
            <person name="Kema G.H.J."/>
        </authorList>
    </citation>
    <scope>NUCLEOTIDE SEQUENCE [LARGE SCALE GENOMIC DNA]</scope>
    <source>
        <strain evidence="7">CBS 115943 / IPO323</strain>
    </source>
</reference>
<keyword evidence="1 2" id="KW-0728">SH3 domain</keyword>
<dbReference type="RefSeq" id="XP_003854227.1">
    <property type="nucleotide sequence ID" value="XM_003854179.1"/>
</dbReference>
<dbReference type="Gene3D" id="1.20.1270.60">
    <property type="entry name" value="Arfaptin homology (AH) domain/BAR domain"/>
    <property type="match status" value="1"/>
</dbReference>
<evidence type="ECO:0000256" key="3">
    <source>
        <dbReference type="SAM" id="MobiDB-lite"/>
    </source>
</evidence>
<dbReference type="SUPFAM" id="SSF103657">
    <property type="entry name" value="BAR/IMD domain-like"/>
    <property type="match status" value="1"/>
</dbReference>
<dbReference type="PROSITE" id="PS51021">
    <property type="entry name" value="BAR"/>
    <property type="match status" value="1"/>
</dbReference>
<evidence type="ECO:0000313" key="7">
    <source>
        <dbReference type="Proteomes" id="UP000008062"/>
    </source>
</evidence>
<evidence type="ECO:0008006" key="8">
    <source>
        <dbReference type="Google" id="ProtNLM"/>
    </source>
</evidence>
<dbReference type="Proteomes" id="UP000008062">
    <property type="component" value="Chromosome 3"/>
</dbReference>
<dbReference type="EMBL" id="CM001198">
    <property type="protein sequence ID" value="EGP89203.1"/>
    <property type="molecule type" value="Genomic_DNA"/>
</dbReference>
<evidence type="ECO:0000259" key="5">
    <source>
        <dbReference type="PROSITE" id="PS51021"/>
    </source>
</evidence>
<dbReference type="GO" id="GO:0030479">
    <property type="term" value="C:actin cortical patch"/>
    <property type="evidence" value="ECO:0007669"/>
    <property type="project" value="TreeGrafter"/>
</dbReference>
<dbReference type="KEGG" id="ztr:MYCGRDRAFT_70391"/>
<dbReference type="AlphaFoldDB" id="F9X6G5"/>
<dbReference type="PROSITE" id="PS50002">
    <property type="entry name" value="SH3"/>
    <property type="match status" value="1"/>
</dbReference>
<dbReference type="InterPro" id="IPR004148">
    <property type="entry name" value="BAR_dom"/>
</dbReference>
<dbReference type="GO" id="GO:1990528">
    <property type="term" value="C:Rvs161p-Rvs167p complex"/>
    <property type="evidence" value="ECO:0007669"/>
    <property type="project" value="TreeGrafter"/>
</dbReference>
<dbReference type="SMART" id="SM00326">
    <property type="entry name" value="SH3"/>
    <property type="match status" value="1"/>
</dbReference>
<feature type="domain" description="SH3" evidence="4">
    <location>
        <begin position="415"/>
        <end position="473"/>
    </location>
</feature>
<dbReference type="GO" id="GO:0031097">
    <property type="term" value="C:medial cortex"/>
    <property type="evidence" value="ECO:0007669"/>
    <property type="project" value="TreeGrafter"/>
</dbReference>
<dbReference type="PRINTS" id="PR00452">
    <property type="entry name" value="SH3DOMAIN"/>
</dbReference>
<dbReference type="GO" id="GO:0008289">
    <property type="term" value="F:lipid binding"/>
    <property type="evidence" value="ECO:0007669"/>
    <property type="project" value="TreeGrafter"/>
</dbReference>